<evidence type="ECO:0000256" key="3">
    <source>
        <dbReference type="ARBA" id="ARBA00023163"/>
    </source>
</evidence>
<dbReference type="InterPro" id="IPR009057">
    <property type="entry name" value="Homeodomain-like_sf"/>
</dbReference>
<dbReference type="HOGENOM" id="CLU_052345_4_0_10"/>
<dbReference type="InterPro" id="IPR018060">
    <property type="entry name" value="HTH_AraC"/>
</dbReference>
<gene>
    <name evidence="5" type="ordered locus">Oweho_1534</name>
</gene>
<keyword evidence="1" id="KW-0805">Transcription regulation</keyword>
<dbReference type="GO" id="GO:0003700">
    <property type="term" value="F:DNA-binding transcription factor activity"/>
    <property type="evidence" value="ECO:0007669"/>
    <property type="project" value="InterPro"/>
</dbReference>
<evidence type="ECO:0000313" key="6">
    <source>
        <dbReference type="Proteomes" id="UP000005631"/>
    </source>
</evidence>
<keyword evidence="6" id="KW-1185">Reference proteome</keyword>
<dbReference type="STRING" id="926562.Oweho_1534"/>
<dbReference type="GO" id="GO:0043565">
    <property type="term" value="F:sequence-specific DNA binding"/>
    <property type="evidence" value="ECO:0007669"/>
    <property type="project" value="InterPro"/>
</dbReference>
<dbReference type="KEGG" id="oho:Oweho_1534"/>
<evidence type="ECO:0000256" key="1">
    <source>
        <dbReference type="ARBA" id="ARBA00023015"/>
    </source>
</evidence>
<dbReference type="Proteomes" id="UP000005631">
    <property type="component" value="Chromosome"/>
</dbReference>
<protein>
    <submittedName>
        <fullName evidence="5">DNA-binding domain-containing protein, AraC-type</fullName>
    </submittedName>
</protein>
<keyword evidence="3" id="KW-0804">Transcription</keyword>
<dbReference type="InterPro" id="IPR018062">
    <property type="entry name" value="HTH_AraC-typ_CS"/>
</dbReference>
<organism evidence="5 6">
    <name type="scientific">Owenweeksia hongkongensis (strain DSM 17368 / CIP 108786 / JCM 12287 / NRRL B-23963 / UST20020801)</name>
    <dbReference type="NCBI Taxonomy" id="926562"/>
    <lineage>
        <taxon>Bacteria</taxon>
        <taxon>Pseudomonadati</taxon>
        <taxon>Bacteroidota</taxon>
        <taxon>Flavobacteriia</taxon>
        <taxon>Flavobacteriales</taxon>
        <taxon>Owenweeksiaceae</taxon>
        <taxon>Owenweeksia</taxon>
    </lineage>
</organism>
<dbReference type="Gene3D" id="1.10.10.60">
    <property type="entry name" value="Homeodomain-like"/>
    <property type="match status" value="2"/>
</dbReference>
<dbReference type="PROSITE" id="PS00041">
    <property type="entry name" value="HTH_ARAC_FAMILY_1"/>
    <property type="match status" value="1"/>
</dbReference>
<dbReference type="PRINTS" id="PR00032">
    <property type="entry name" value="HTHARAC"/>
</dbReference>
<feature type="domain" description="HTH araC/xylS-type" evidence="4">
    <location>
        <begin position="202"/>
        <end position="300"/>
    </location>
</feature>
<reference evidence="5 6" key="1">
    <citation type="journal article" date="2012" name="Stand. Genomic Sci.">
        <title>Genome sequence of the orange-pigmented seawater bacterium Owenweeksia hongkongensis type strain (UST20020801(T)).</title>
        <authorList>
            <person name="Riedel T."/>
            <person name="Held B."/>
            <person name="Nolan M."/>
            <person name="Lucas S."/>
            <person name="Lapidus A."/>
            <person name="Tice H."/>
            <person name="Del Rio T.G."/>
            <person name="Cheng J.F."/>
            <person name="Han C."/>
            <person name="Tapia R."/>
            <person name="Goodwin L.A."/>
            <person name="Pitluck S."/>
            <person name="Liolios K."/>
            <person name="Mavromatis K."/>
            <person name="Pagani I."/>
            <person name="Ivanova N."/>
            <person name="Mikhailova N."/>
            <person name="Pati A."/>
            <person name="Chen A."/>
            <person name="Palaniappan K."/>
            <person name="Rohde M."/>
            <person name="Tindall B.J."/>
            <person name="Detter J.C."/>
            <person name="Goker M."/>
            <person name="Woyke T."/>
            <person name="Bristow J."/>
            <person name="Eisen J.A."/>
            <person name="Markowitz V."/>
            <person name="Hugenholtz P."/>
            <person name="Klenk H.P."/>
            <person name="Kyrpides N.C."/>
        </authorList>
    </citation>
    <scope>NUCLEOTIDE SEQUENCE</scope>
    <source>
        <strain evidence="6">DSM 17368 / JCM 12287 / NRRL B-23963</strain>
    </source>
</reference>
<dbReference type="InterPro" id="IPR053142">
    <property type="entry name" value="PchR_regulatory_protein"/>
</dbReference>
<sequence length="302" mass="34872">MELTFEIENSEKNTSKGKIENTRVGDGFFMVRVENHEDGPLRIKRDIDKSLIQFYFAVQGGAEFLFYNGNYKLKLEQEKSLLFYNPLVALPLDIEVRPGSKLVFLYITVENLHRMFVTGSEEIEFINKENIGKKFYADRPMSPVLMVTVNQLFSNNVNGPAKGVFEKAKAYEILALFLNKEEGKDVEQCPFLNDEENVERVRNAKKILIEKMTTPPSLKELSREVGLNEYRLKEGFKNIYGKTVFQFLNDYRLDIARQMLDKGNMKVNDAAYHIGYTNPSHFIAAFKKKFGVTPKKYLISNI</sequence>
<dbReference type="AlphaFoldDB" id="G8R8U4"/>
<dbReference type="PATRIC" id="fig|926562.3.peg.1536"/>
<evidence type="ECO:0000256" key="2">
    <source>
        <dbReference type="ARBA" id="ARBA00023125"/>
    </source>
</evidence>
<dbReference type="PROSITE" id="PS01124">
    <property type="entry name" value="HTH_ARAC_FAMILY_2"/>
    <property type="match status" value="1"/>
</dbReference>
<dbReference type="EMBL" id="CP003156">
    <property type="protein sequence ID" value="AEV32524.1"/>
    <property type="molecule type" value="Genomic_DNA"/>
</dbReference>
<dbReference type="SUPFAM" id="SSF46689">
    <property type="entry name" value="Homeodomain-like"/>
    <property type="match status" value="2"/>
</dbReference>
<dbReference type="Pfam" id="PF12833">
    <property type="entry name" value="HTH_18"/>
    <property type="match status" value="1"/>
</dbReference>
<dbReference type="RefSeq" id="WP_014201880.1">
    <property type="nucleotide sequence ID" value="NC_016599.1"/>
</dbReference>
<dbReference type="eggNOG" id="COG2207">
    <property type="taxonomic scope" value="Bacteria"/>
</dbReference>
<proteinExistence type="predicted"/>
<accession>G8R8U4</accession>
<dbReference type="PANTHER" id="PTHR47893:SF1">
    <property type="entry name" value="REGULATORY PROTEIN PCHR"/>
    <property type="match status" value="1"/>
</dbReference>
<dbReference type="PANTHER" id="PTHR47893">
    <property type="entry name" value="REGULATORY PROTEIN PCHR"/>
    <property type="match status" value="1"/>
</dbReference>
<name>G8R8U4_OWEHD</name>
<dbReference type="InterPro" id="IPR020449">
    <property type="entry name" value="Tscrpt_reg_AraC-type_HTH"/>
</dbReference>
<evidence type="ECO:0000259" key="4">
    <source>
        <dbReference type="PROSITE" id="PS01124"/>
    </source>
</evidence>
<keyword evidence="2 5" id="KW-0238">DNA-binding</keyword>
<evidence type="ECO:0000313" key="5">
    <source>
        <dbReference type="EMBL" id="AEV32524.1"/>
    </source>
</evidence>
<dbReference type="SMART" id="SM00342">
    <property type="entry name" value="HTH_ARAC"/>
    <property type="match status" value="1"/>
</dbReference>